<evidence type="ECO:0000313" key="3">
    <source>
        <dbReference type="EMBL" id="TGO19832.1"/>
    </source>
</evidence>
<reference evidence="3 4" key="1">
    <citation type="submission" date="2017-12" db="EMBL/GenBank/DDBJ databases">
        <title>Comparative genomics of Botrytis spp.</title>
        <authorList>
            <person name="Valero-Jimenez C.A."/>
            <person name="Tapia P."/>
            <person name="Veloso J."/>
            <person name="Silva-Moreno E."/>
            <person name="Staats M."/>
            <person name="Valdes J.H."/>
            <person name="Van Kan J.A.L."/>
        </authorList>
    </citation>
    <scope>NUCLEOTIDE SEQUENCE [LARGE SCALE GENOMIC DNA]</scope>
    <source>
        <strain evidence="3 4">Bt9001</strain>
    </source>
</reference>
<feature type="region of interest" description="Disordered" evidence="2">
    <location>
        <begin position="263"/>
        <end position="315"/>
    </location>
</feature>
<dbReference type="EMBL" id="PQXH01000002">
    <property type="protein sequence ID" value="TGO19832.1"/>
    <property type="molecule type" value="Genomic_DNA"/>
</dbReference>
<name>A0A4Z1FAD5_9HELO</name>
<evidence type="ECO:0000256" key="1">
    <source>
        <dbReference type="SAM" id="Coils"/>
    </source>
</evidence>
<accession>A0A4Z1FAD5</accession>
<feature type="compositionally biased region" description="Basic and acidic residues" evidence="2">
    <location>
        <begin position="297"/>
        <end position="315"/>
    </location>
</feature>
<protein>
    <submittedName>
        <fullName evidence="3">Uncharacterized protein</fullName>
    </submittedName>
</protein>
<organism evidence="3 4">
    <name type="scientific">Botrytis tulipae</name>
    <dbReference type="NCBI Taxonomy" id="87230"/>
    <lineage>
        <taxon>Eukaryota</taxon>
        <taxon>Fungi</taxon>
        <taxon>Dikarya</taxon>
        <taxon>Ascomycota</taxon>
        <taxon>Pezizomycotina</taxon>
        <taxon>Leotiomycetes</taxon>
        <taxon>Helotiales</taxon>
        <taxon>Sclerotiniaceae</taxon>
        <taxon>Botrytis</taxon>
    </lineage>
</organism>
<keyword evidence="4" id="KW-1185">Reference proteome</keyword>
<feature type="compositionally biased region" description="Basic and acidic residues" evidence="2">
    <location>
        <begin position="271"/>
        <end position="285"/>
    </location>
</feature>
<evidence type="ECO:0000256" key="2">
    <source>
        <dbReference type="SAM" id="MobiDB-lite"/>
    </source>
</evidence>
<gene>
    <name evidence="3" type="ORF">BTUL_0002g00770</name>
</gene>
<proteinExistence type="predicted"/>
<evidence type="ECO:0000313" key="4">
    <source>
        <dbReference type="Proteomes" id="UP000297777"/>
    </source>
</evidence>
<dbReference type="Proteomes" id="UP000297777">
    <property type="component" value="Unassembled WGS sequence"/>
</dbReference>
<dbReference type="AlphaFoldDB" id="A0A4Z1FAD5"/>
<dbReference type="OrthoDB" id="3529717at2759"/>
<comment type="caution">
    <text evidence="3">The sequence shown here is derived from an EMBL/GenBank/DDBJ whole genome shotgun (WGS) entry which is preliminary data.</text>
</comment>
<sequence length="315" mass="36277">MASENHAENSEEHRSAIIAYEEHPDKFYHCPLCLVRCTKTKDSIVAADIGSGRIPRRINDTAERSIASVDGKQPGQRRSEVRAIEILWARLNDEEKREFENKREDEKRESLDAINAIAQSITTESKGFGDGKERREAKIKKYVRVTPSGGNELKHEEKRALKGMNKSMDAATLEQNDDHKQKILSDRIKQVEENAAELQTIRDEDQGLEERMNQIMVTDGAESLEELEIMNKFYEQQINRLQNMNRRYRERKELGERINRAVDVDAGGGKQPKDLQKLDDYKIEELGDGESNYMDPVESRADRKKGTEDEKKENN</sequence>
<feature type="coiled-coil region" evidence="1">
    <location>
        <begin position="181"/>
        <end position="254"/>
    </location>
</feature>
<keyword evidence="1" id="KW-0175">Coiled coil</keyword>